<feature type="domain" description="Disease resistance protein Roq1-like winged-helix" evidence="2">
    <location>
        <begin position="55"/>
        <end position="120"/>
    </location>
</feature>
<dbReference type="EMBL" id="RXIC02000495">
    <property type="protein sequence ID" value="KAB1199120.1"/>
    <property type="molecule type" value="Genomic_DNA"/>
</dbReference>
<dbReference type="AlphaFoldDB" id="A0A6A1UJ02"/>
<name>A0A6A1UJ02_9ROSI</name>
<dbReference type="InterPro" id="IPR036390">
    <property type="entry name" value="WH_DNA-bd_sf"/>
</dbReference>
<proteinExistence type="predicted"/>
<protein>
    <submittedName>
        <fullName evidence="3">TMV resistance protein N</fullName>
    </submittedName>
</protein>
<organism evidence="3 4">
    <name type="scientific">Morella rubra</name>
    <name type="common">Chinese bayberry</name>
    <dbReference type="NCBI Taxonomy" id="262757"/>
    <lineage>
        <taxon>Eukaryota</taxon>
        <taxon>Viridiplantae</taxon>
        <taxon>Streptophyta</taxon>
        <taxon>Embryophyta</taxon>
        <taxon>Tracheophyta</taxon>
        <taxon>Spermatophyta</taxon>
        <taxon>Magnoliopsida</taxon>
        <taxon>eudicotyledons</taxon>
        <taxon>Gunneridae</taxon>
        <taxon>Pentapetalae</taxon>
        <taxon>rosids</taxon>
        <taxon>fabids</taxon>
        <taxon>Fagales</taxon>
        <taxon>Myricaceae</taxon>
        <taxon>Morella</taxon>
    </lineage>
</organism>
<dbReference type="InterPro" id="IPR042197">
    <property type="entry name" value="Apaf_helical"/>
</dbReference>
<evidence type="ECO:0000313" key="4">
    <source>
        <dbReference type="Proteomes" id="UP000516437"/>
    </source>
</evidence>
<dbReference type="GO" id="GO:0006952">
    <property type="term" value="P:defense response"/>
    <property type="evidence" value="ECO:0007669"/>
    <property type="project" value="InterPro"/>
</dbReference>
<dbReference type="Pfam" id="PF23282">
    <property type="entry name" value="WHD_ROQ1"/>
    <property type="match status" value="1"/>
</dbReference>
<keyword evidence="4" id="KW-1185">Reference proteome</keyword>
<evidence type="ECO:0000259" key="2">
    <source>
        <dbReference type="Pfam" id="PF23282"/>
    </source>
</evidence>
<dbReference type="Proteomes" id="UP000516437">
    <property type="component" value="Unassembled WGS sequence"/>
</dbReference>
<comment type="caution">
    <text evidence="3">The sequence shown here is derived from an EMBL/GenBank/DDBJ whole genome shotgun (WGS) entry which is preliminary data.</text>
</comment>
<gene>
    <name evidence="3" type="ORF">CJ030_MR0G027288</name>
</gene>
<dbReference type="OrthoDB" id="1095810at2759"/>
<dbReference type="Gene3D" id="1.10.8.430">
    <property type="entry name" value="Helical domain of apoptotic protease-activating factors"/>
    <property type="match status" value="1"/>
</dbReference>
<dbReference type="SUPFAM" id="SSF46785">
    <property type="entry name" value="Winged helix' DNA-binding domain"/>
    <property type="match status" value="1"/>
</dbReference>
<dbReference type="PANTHER" id="PTHR11017:SF570">
    <property type="entry name" value="DISEASE RESISTANCE PROTEIN (TIR-NBS CLASS)-RELATED"/>
    <property type="match status" value="1"/>
</dbReference>
<evidence type="ECO:0000313" key="3">
    <source>
        <dbReference type="EMBL" id="KAB1199120.1"/>
    </source>
</evidence>
<dbReference type="InterPro" id="IPR058192">
    <property type="entry name" value="WHD_ROQ1-like"/>
</dbReference>
<dbReference type="InterPro" id="IPR044974">
    <property type="entry name" value="Disease_R_plants"/>
</dbReference>
<evidence type="ECO:0000256" key="1">
    <source>
        <dbReference type="ARBA" id="ARBA00022737"/>
    </source>
</evidence>
<reference evidence="3 4" key="1">
    <citation type="journal article" date="2019" name="Plant Biotechnol. J.">
        <title>The red bayberry genome and genetic basis of sex determination.</title>
        <authorList>
            <person name="Jia H.M."/>
            <person name="Jia H.J."/>
            <person name="Cai Q.L."/>
            <person name="Wang Y."/>
            <person name="Zhao H.B."/>
            <person name="Yang W.F."/>
            <person name="Wang G.Y."/>
            <person name="Li Y.H."/>
            <person name="Zhan D.L."/>
            <person name="Shen Y.T."/>
            <person name="Niu Q.F."/>
            <person name="Chang L."/>
            <person name="Qiu J."/>
            <person name="Zhao L."/>
            <person name="Xie H.B."/>
            <person name="Fu W.Y."/>
            <person name="Jin J."/>
            <person name="Li X.W."/>
            <person name="Jiao Y."/>
            <person name="Zhou C.C."/>
            <person name="Tu T."/>
            <person name="Chai C.Y."/>
            <person name="Gao J.L."/>
            <person name="Fan L.J."/>
            <person name="van de Weg E."/>
            <person name="Wang J.Y."/>
            <person name="Gao Z.S."/>
        </authorList>
    </citation>
    <scope>NUCLEOTIDE SEQUENCE [LARGE SCALE GENOMIC DNA]</scope>
    <source>
        <tissue evidence="3">Leaves</tissue>
    </source>
</reference>
<sequence length="194" mass="22719">MGYAKGLPLALTILGSDLYDSDMQQWKSALESYKEIPNPDIQETLKISYNRLDDRAKKIFLDIACFFIGVDVDHVITILDNCHFYIKKLIDKCLISIEFKRLRMHDLLRDMGREVVRQESDEPGERSRLWFHEDIRHVLEDNTGTNKVEGIVIELPKPDLIHLSSKVFKKMTRLRLFINRNACFLKDLIFCLMS</sequence>
<accession>A0A6A1UJ02</accession>
<keyword evidence="1" id="KW-0677">Repeat</keyword>
<dbReference type="PANTHER" id="PTHR11017">
    <property type="entry name" value="LEUCINE-RICH REPEAT-CONTAINING PROTEIN"/>
    <property type="match status" value="1"/>
</dbReference>